<comment type="caution">
    <text evidence="1">The sequence shown here is derived from an EMBL/GenBank/DDBJ whole genome shotgun (WGS) entry which is preliminary data.</text>
</comment>
<name>A0ACC1HXX0_9FUNG</name>
<evidence type="ECO:0000313" key="2">
    <source>
        <dbReference type="Proteomes" id="UP001145114"/>
    </source>
</evidence>
<organism evidence="1 2">
    <name type="scientific">Spiromyces aspiralis</name>
    <dbReference type="NCBI Taxonomy" id="68401"/>
    <lineage>
        <taxon>Eukaryota</taxon>
        <taxon>Fungi</taxon>
        <taxon>Fungi incertae sedis</taxon>
        <taxon>Zoopagomycota</taxon>
        <taxon>Kickxellomycotina</taxon>
        <taxon>Kickxellomycetes</taxon>
        <taxon>Kickxellales</taxon>
        <taxon>Kickxellaceae</taxon>
        <taxon>Spiromyces</taxon>
    </lineage>
</organism>
<proteinExistence type="predicted"/>
<protein>
    <submittedName>
        <fullName evidence="1">Uncharacterized protein</fullName>
    </submittedName>
</protein>
<dbReference type="Proteomes" id="UP001145114">
    <property type="component" value="Unassembled WGS sequence"/>
</dbReference>
<keyword evidence="2" id="KW-1185">Reference proteome</keyword>
<sequence>MEGITAIFDGNLAIATAYGIITGSPFRHVAQLLCSLAQIYGNILYLLTAYMDGFIYSNPHPFYFYGYFVFMNAIWIFVPTTLLIQSCRAIYRGMSLAQLVDGKKKTN</sequence>
<gene>
    <name evidence="1" type="ORF">EV182_000935</name>
</gene>
<dbReference type="EMBL" id="JAMZIH010000091">
    <property type="protein sequence ID" value="KAJ1679973.1"/>
    <property type="molecule type" value="Genomic_DNA"/>
</dbReference>
<reference evidence="1" key="1">
    <citation type="submission" date="2022-06" db="EMBL/GenBank/DDBJ databases">
        <title>Phylogenomic reconstructions and comparative analyses of Kickxellomycotina fungi.</title>
        <authorList>
            <person name="Reynolds N.K."/>
            <person name="Stajich J.E."/>
            <person name="Barry K."/>
            <person name="Grigoriev I.V."/>
            <person name="Crous P."/>
            <person name="Smith M.E."/>
        </authorList>
    </citation>
    <scope>NUCLEOTIDE SEQUENCE</scope>
    <source>
        <strain evidence="1">RSA 2271</strain>
    </source>
</reference>
<accession>A0ACC1HXX0</accession>
<evidence type="ECO:0000313" key="1">
    <source>
        <dbReference type="EMBL" id="KAJ1679973.1"/>
    </source>
</evidence>